<keyword evidence="14" id="KW-1185">Reference proteome</keyword>
<dbReference type="HAMAP" id="MF_00454">
    <property type="entry name" value="FluC"/>
    <property type="match status" value="1"/>
</dbReference>
<dbReference type="PANTHER" id="PTHR28259:SF1">
    <property type="entry name" value="FLUORIDE EXPORT PROTEIN 1-RELATED"/>
    <property type="match status" value="1"/>
</dbReference>
<keyword evidence="12" id="KW-0813">Transport</keyword>
<evidence type="ECO:0000256" key="4">
    <source>
        <dbReference type="ARBA" id="ARBA00022692"/>
    </source>
</evidence>
<dbReference type="PANTHER" id="PTHR28259">
    <property type="entry name" value="FLUORIDE EXPORT PROTEIN 1-RELATED"/>
    <property type="match status" value="1"/>
</dbReference>
<evidence type="ECO:0000256" key="3">
    <source>
        <dbReference type="ARBA" id="ARBA00022519"/>
    </source>
</evidence>
<keyword evidence="8 12" id="KW-0472">Membrane</keyword>
<feature type="transmembrane region" description="Helical" evidence="12">
    <location>
        <begin position="33"/>
        <end position="55"/>
    </location>
</feature>
<name>A0ABZ0I4V3_9GAMM</name>
<feature type="binding site" evidence="12">
    <location>
        <position position="77"/>
    </location>
    <ligand>
        <name>Na(+)</name>
        <dbReference type="ChEBI" id="CHEBI:29101"/>
        <note>structural</note>
    </ligand>
</feature>
<evidence type="ECO:0000256" key="1">
    <source>
        <dbReference type="ARBA" id="ARBA00004651"/>
    </source>
</evidence>
<dbReference type="Proteomes" id="UP001626537">
    <property type="component" value="Chromosome"/>
</dbReference>
<keyword evidence="7 12" id="KW-0406">Ion transport</keyword>
<comment type="catalytic activity">
    <reaction evidence="11">
        <text>fluoride(in) = fluoride(out)</text>
        <dbReference type="Rhea" id="RHEA:76159"/>
        <dbReference type="ChEBI" id="CHEBI:17051"/>
    </reaction>
    <physiologicalReaction direction="left-to-right" evidence="11">
        <dbReference type="Rhea" id="RHEA:76160"/>
    </physiologicalReaction>
</comment>
<reference evidence="13 14" key="1">
    <citation type="submission" date="2023-10" db="EMBL/GenBank/DDBJ databases">
        <title>Two novel species belonging to the OM43/NOR5 clade.</title>
        <authorList>
            <person name="Park M."/>
        </authorList>
    </citation>
    <scope>NUCLEOTIDE SEQUENCE [LARGE SCALE GENOMIC DNA]</scope>
    <source>
        <strain evidence="13 14">IMCC43200</strain>
    </source>
</reference>
<evidence type="ECO:0000256" key="7">
    <source>
        <dbReference type="ARBA" id="ARBA00023065"/>
    </source>
</evidence>
<comment type="similarity">
    <text evidence="10 12">Belongs to the fluoride channel Fluc/FEX (TC 1.A.43) family.</text>
</comment>
<keyword evidence="5 12" id="KW-1133">Transmembrane helix</keyword>
<comment type="subcellular location">
    <subcellularLocation>
        <location evidence="1 12">Cell membrane</location>
        <topology evidence="1 12">Multi-pass membrane protein</topology>
    </subcellularLocation>
</comment>
<keyword evidence="9 12" id="KW-0407">Ion channel</keyword>
<protein>
    <recommendedName>
        <fullName evidence="12">Fluoride-specific ion channel FluC</fullName>
    </recommendedName>
</protein>
<proteinExistence type="inferred from homology"/>
<evidence type="ECO:0000256" key="6">
    <source>
        <dbReference type="ARBA" id="ARBA00023053"/>
    </source>
</evidence>
<accession>A0ABZ0I4V3</accession>
<evidence type="ECO:0000256" key="11">
    <source>
        <dbReference type="ARBA" id="ARBA00035585"/>
    </source>
</evidence>
<keyword evidence="6 12" id="KW-0915">Sodium</keyword>
<dbReference type="EMBL" id="CP136864">
    <property type="protein sequence ID" value="WOJ94082.1"/>
    <property type="molecule type" value="Genomic_DNA"/>
</dbReference>
<evidence type="ECO:0000256" key="10">
    <source>
        <dbReference type="ARBA" id="ARBA00035120"/>
    </source>
</evidence>
<sequence>MQHLVFIAVGGACGALARYGLSSHAHNLWGSAWPLGTLVINASGSLLIGIVFVMLERAALHPDWRSVLMVGFLGAFTTFSTFSLETVELWLQGQPGMAAVYALASVFCCVAAAALGIYFTRSLLG</sequence>
<comment type="function">
    <text evidence="12">Fluoride-specific ion channel. Important for reducing fluoride concentration in the cell, thus reducing its toxicity.</text>
</comment>
<keyword evidence="2 12" id="KW-1003">Cell membrane</keyword>
<feature type="transmembrane region" description="Helical" evidence="12">
    <location>
        <begin position="67"/>
        <end position="84"/>
    </location>
</feature>
<evidence type="ECO:0000256" key="12">
    <source>
        <dbReference type="HAMAP-Rule" id="MF_00454"/>
    </source>
</evidence>
<keyword evidence="4 12" id="KW-0812">Transmembrane</keyword>
<evidence type="ECO:0000256" key="9">
    <source>
        <dbReference type="ARBA" id="ARBA00023303"/>
    </source>
</evidence>
<evidence type="ECO:0000313" key="14">
    <source>
        <dbReference type="Proteomes" id="UP001626537"/>
    </source>
</evidence>
<feature type="transmembrane region" description="Helical" evidence="12">
    <location>
        <begin position="96"/>
        <end position="119"/>
    </location>
</feature>
<evidence type="ECO:0000256" key="5">
    <source>
        <dbReference type="ARBA" id="ARBA00022989"/>
    </source>
</evidence>
<evidence type="ECO:0000256" key="2">
    <source>
        <dbReference type="ARBA" id="ARBA00022475"/>
    </source>
</evidence>
<keyword evidence="12" id="KW-0479">Metal-binding</keyword>
<dbReference type="NCBIfam" id="TIGR00494">
    <property type="entry name" value="crcB"/>
    <property type="match status" value="1"/>
</dbReference>
<feature type="binding site" evidence="12">
    <location>
        <position position="74"/>
    </location>
    <ligand>
        <name>Na(+)</name>
        <dbReference type="ChEBI" id="CHEBI:29101"/>
        <note>structural</note>
    </ligand>
</feature>
<evidence type="ECO:0000313" key="13">
    <source>
        <dbReference type="EMBL" id="WOJ94082.1"/>
    </source>
</evidence>
<comment type="activity regulation">
    <text evidence="12">Na(+) is not transported, but it plays an essential structural role and its presence is essential for fluoride channel function.</text>
</comment>
<dbReference type="Pfam" id="PF02537">
    <property type="entry name" value="CRCB"/>
    <property type="match status" value="1"/>
</dbReference>
<evidence type="ECO:0000256" key="8">
    <source>
        <dbReference type="ARBA" id="ARBA00023136"/>
    </source>
</evidence>
<organism evidence="13 14">
    <name type="scientific">Congregibacter variabilis</name>
    <dbReference type="NCBI Taxonomy" id="3081200"/>
    <lineage>
        <taxon>Bacteria</taxon>
        <taxon>Pseudomonadati</taxon>
        <taxon>Pseudomonadota</taxon>
        <taxon>Gammaproteobacteria</taxon>
        <taxon>Cellvibrionales</taxon>
        <taxon>Halieaceae</taxon>
        <taxon>Congregibacter</taxon>
    </lineage>
</organism>
<gene>
    <name evidence="12 13" type="primary">crcB</name>
    <name evidence="12" type="synonym">fluC</name>
    <name evidence="13" type="ORF">R0135_02675</name>
</gene>
<dbReference type="InterPro" id="IPR003691">
    <property type="entry name" value="FluC"/>
</dbReference>
<dbReference type="RefSeq" id="WP_407348721.1">
    <property type="nucleotide sequence ID" value="NZ_CP136864.1"/>
</dbReference>
<keyword evidence="3" id="KW-0997">Cell inner membrane</keyword>